<dbReference type="CDD" id="cd07262">
    <property type="entry name" value="VOC_like"/>
    <property type="match status" value="1"/>
</dbReference>
<proteinExistence type="predicted"/>
<accession>A0A6N4V5V9</accession>
<organism evidence="3 4">
    <name type="scientific">Mycolicibacterium poriferae</name>
    <dbReference type="NCBI Taxonomy" id="39694"/>
    <lineage>
        <taxon>Bacteria</taxon>
        <taxon>Bacillati</taxon>
        <taxon>Actinomycetota</taxon>
        <taxon>Actinomycetes</taxon>
        <taxon>Mycobacteriales</taxon>
        <taxon>Mycobacteriaceae</taxon>
        <taxon>Mycolicibacterium</taxon>
    </lineage>
</organism>
<keyword evidence="4" id="KW-1185">Reference proteome</keyword>
<dbReference type="EMBL" id="AP022570">
    <property type="protein sequence ID" value="BBX50084.1"/>
    <property type="molecule type" value="Genomic_DNA"/>
</dbReference>
<dbReference type="SUPFAM" id="SSF54593">
    <property type="entry name" value="Glyoxalase/Bleomycin resistance protein/Dihydroxybiphenyl dioxygenase"/>
    <property type="match status" value="1"/>
</dbReference>
<protein>
    <submittedName>
        <fullName evidence="3">Glyoxalase</fullName>
    </submittedName>
</protein>
<evidence type="ECO:0000313" key="4">
    <source>
        <dbReference type="Proteomes" id="UP000466785"/>
    </source>
</evidence>
<reference evidence="3 4" key="1">
    <citation type="journal article" date="2019" name="Emerg. Microbes Infect.">
        <title>Comprehensive subspecies identification of 175 nontuberculous mycobacteria species based on 7547 genomic profiles.</title>
        <authorList>
            <person name="Matsumoto Y."/>
            <person name="Kinjo T."/>
            <person name="Motooka D."/>
            <person name="Nabeya D."/>
            <person name="Jung N."/>
            <person name="Uechi K."/>
            <person name="Horii T."/>
            <person name="Iida T."/>
            <person name="Fujita J."/>
            <person name="Nakamura S."/>
        </authorList>
    </citation>
    <scope>NUCLEOTIDE SEQUENCE [LARGE SCALE GENOMIC DNA]</scope>
    <source>
        <strain evidence="3 4">JCM 12603</strain>
    </source>
</reference>
<gene>
    <name evidence="3" type="ORF">MPOR_11100</name>
</gene>
<evidence type="ECO:0000259" key="2">
    <source>
        <dbReference type="PROSITE" id="PS51819"/>
    </source>
</evidence>
<dbReference type="AlphaFoldDB" id="A0A6N4V5V9"/>
<dbReference type="InterPro" id="IPR004360">
    <property type="entry name" value="Glyas_Fos-R_dOase_dom"/>
</dbReference>
<dbReference type="Proteomes" id="UP000466785">
    <property type="component" value="Chromosome"/>
</dbReference>
<dbReference type="KEGG" id="mpof:MPOR_11100"/>
<dbReference type="PROSITE" id="PS51819">
    <property type="entry name" value="VOC"/>
    <property type="match status" value="1"/>
</dbReference>
<sequence length="144" mass="15579">MIDHFGINCADFEKSTSFYDHVLGVLGYTRQMDMGVAVGYGTDGHPAFWIADMAAGDAAGPNREVHVAFAAKDAEAVQAFYRTALSLGAEPLHEPRLWPEYHDNYYGAFVRDPDGNNVEAVFHGGGPKEHGGEPPKEHGGGTEE</sequence>
<dbReference type="Gene3D" id="3.10.180.10">
    <property type="entry name" value="2,3-Dihydroxybiphenyl 1,2-Dioxygenase, domain 1"/>
    <property type="match status" value="1"/>
</dbReference>
<evidence type="ECO:0000313" key="3">
    <source>
        <dbReference type="EMBL" id="BBX50084.1"/>
    </source>
</evidence>
<evidence type="ECO:0000256" key="1">
    <source>
        <dbReference type="SAM" id="MobiDB-lite"/>
    </source>
</evidence>
<feature type="region of interest" description="Disordered" evidence="1">
    <location>
        <begin position="122"/>
        <end position="144"/>
    </location>
</feature>
<dbReference type="RefSeq" id="WP_163672867.1">
    <property type="nucleotide sequence ID" value="NZ_AP022570.1"/>
</dbReference>
<dbReference type="PANTHER" id="PTHR35006:SF2">
    <property type="entry name" value="GLYOXALASE FAMILY PROTEIN (AFU_ORTHOLOGUE AFUA_5G14830)"/>
    <property type="match status" value="1"/>
</dbReference>
<name>A0A6N4V5V9_9MYCO</name>
<dbReference type="InterPro" id="IPR029068">
    <property type="entry name" value="Glyas_Bleomycin-R_OHBP_Dase"/>
</dbReference>
<feature type="compositionally biased region" description="Basic and acidic residues" evidence="1">
    <location>
        <begin position="126"/>
        <end position="144"/>
    </location>
</feature>
<dbReference type="Pfam" id="PF00903">
    <property type="entry name" value="Glyoxalase"/>
    <property type="match status" value="1"/>
</dbReference>
<dbReference type="InterPro" id="IPR037523">
    <property type="entry name" value="VOC_core"/>
</dbReference>
<feature type="domain" description="VOC" evidence="2">
    <location>
        <begin position="1"/>
        <end position="123"/>
    </location>
</feature>
<dbReference type="PANTHER" id="PTHR35006">
    <property type="entry name" value="GLYOXALASE FAMILY PROTEIN (AFU_ORTHOLOGUE AFUA_5G14830)"/>
    <property type="match status" value="1"/>
</dbReference>